<feature type="domain" description="HTH araC/xylS-type" evidence="4">
    <location>
        <begin position="26"/>
        <end position="123"/>
    </location>
</feature>
<dbReference type="PROSITE" id="PS00041">
    <property type="entry name" value="HTH_ARAC_FAMILY_1"/>
    <property type="match status" value="1"/>
</dbReference>
<dbReference type="SMART" id="SM00342">
    <property type="entry name" value="HTH_ARAC"/>
    <property type="match status" value="1"/>
</dbReference>
<evidence type="ECO:0000313" key="6">
    <source>
        <dbReference type="Proteomes" id="UP001597508"/>
    </source>
</evidence>
<dbReference type="PROSITE" id="PS01124">
    <property type="entry name" value="HTH_ARAC_FAMILY_2"/>
    <property type="match status" value="1"/>
</dbReference>
<dbReference type="EMBL" id="JBHULH010000003">
    <property type="protein sequence ID" value="MFD2566888.1"/>
    <property type="molecule type" value="Genomic_DNA"/>
</dbReference>
<evidence type="ECO:0000256" key="1">
    <source>
        <dbReference type="ARBA" id="ARBA00023015"/>
    </source>
</evidence>
<dbReference type="Proteomes" id="UP001597508">
    <property type="component" value="Unassembled WGS sequence"/>
</dbReference>
<dbReference type="PANTHER" id="PTHR43280:SF2">
    <property type="entry name" value="HTH-TYPE TRANSCRIPTIONAL REGULATOR EXSA"/>
    <property type="match status" value="1"/>
</dbReference>
<comment type="caution">
    <text evidence="5">The sequence shown here is derived from an EMBL/GenBank/DDBJ whole genome shotgun (WGS) entry which is preliminary data.</text>
</comment>
<dbReference type="InterPro" id="IPR018060">
    <property type="entry name" value="HTH_AraC"/>
</dbReference>
<gene>
    <name evidence="5" type="ORF">ACFSRZ_05865</name>
</gene>
<name>A0ABW5LPX8_9FLAO</name>
<dbReference type="InterPro" id="IPR018062">
    <property type="entry name" value="HTH_AraC-typ_CS"/>
</dbReference>
<keyword evidence="6" id="KW-1185">Reference proteome</keyword>
<keyword evidence="1" id="KW-0805">Transcription regulation</keyword>
<dbReference type="Gene3D" id="1.10.10.60">
    <property type="entry name" value="Homeodomain-like"/>
    <property type="match status" value="2"/>
</dbReference>
<dbReference type="SUPFAM" id="SSF46689">
    <property type="entry name" value="Homeodomain-like"/>
    <property type="match status" value="2"/>
</dbReference>
<evidence type="ECO:0000313" key="5">
    <source>
        <dbReference type="EMBL" id="MFD2566888.1"/>
    </source>
</evidence>
<dbReference type="InterPro" id="IPR009057">
    <property type="entry name" value="Homeodomain-like_sf"/>
</dbReference>
<keyword evidence="3" id="KW-0804">Transcription</keyword>
<evidence type="ECO:0000256" key="2">
    <source>
        <dbReference type="ARBA" id="ARBA00023125"/>
    </source>
</evidence>
<dbReference type="Pfam" id="PF12833">
    <property type="entry name" value="HTH_18"/>
    <property type="match status" value="1"/>
</dbReference>
<evidence type="ECO:0000256" key="3">
    <source>
        <dbReference type="ARBA" id="ARBA00023163"/>
    </source>
</evidence>
<accession>A0ABW5LPX8</accession>
<protein>
    <submittedName>
        <fullName evidence="5">Helix-turn-helix domain-containing protein</fullName>
    </submittedName>
</protein>
<dbReference type="PANTHER" id="PTHR43280">
    <property type="entry name" value="ARAC-FAMILY TRANSCRIPTIONAL REGULATOR"/>
    <property type="match status" value="1"/>
</dbReference>
<evidence type="ECO:0000259" key="4">
    <source>
        <dbReference type="PROSITE" id="PS01124"/>
    </source>
</evidence>
<reference evidence="6" key="1">
    <citation type="journal article" date="2019" name="Int. J. Syst. Evol. Microbiol.">
        <title>The Global Catalogue of Microorganisms (GCM) 10K type strain sequencing project: providing services to taxonomists for standard genome sequencing and annotation.</title>
        <authorList>
            <consortium name="The Broad Institute Genomics Platform"/>
            <consortium name="The Broad Institute Genome Sequencing Center for Infectious Disease"/>
            <person name="Wu L."/>
            <person name="Ma J."/>
        </authorList>
    </citation>
    <scope>NUCLEOTIDE SEQUENCE [LARGE SCALE GENOMIC DNA]</scope>
    <source>
        <strain evidence="6">KCTC 52127</strain>
    </source>
</reference>
<keyword evidence="2" id="KW-0238">DNA-binding</keyword>
<dbReference type="RefSeq" id="WP_379665598.1">
    <property type="nucleotide sequence ID" value="NZ_JBHULH010000003.1"/>
</dbReference>
<organism evidence="5 6">
    <name type="scientific">Pseudotenacibaculum haliotis</name>
    <dbReference type="NCBI Taxonomy" id="1862138"/>
    <lineage>
        <taxon>Bacteria</taxon>
        <taxon>Pseudomonadati</taxon>
        <taxon>Bacteroidota</taxon>
        <taxon>Flavobacteriia</taxon>
        <taxon>Flavobacteriales</taxon>
        <taxon>Flavobacteriaceae</taxon>
        <taxon>Pseudotenacibaculum</taxon>
    </lineage>
</organism>
<sequence length="130" mass="15428">MTYFEREFNRIKALIFANEEQIQTIVNVRNYIDNNYEKELNLDKLSRVQFVSKYHLLRLFKRYYGITPRQYLIQKRIEKAKAFLKSGTSVSDTCYAVGFESIHSFSNLFKEKTGMSPSVFRRATFDKSNP</sequence>
<proteinExistence type="predicted"/>